<dbReference type="Proteomes" id="UP001221898">
    <property type="component" value="Unassembled WGS sequence"/>
</dbReference>
<evidence type="ECO:0000313" key="2">
    <source>
        <dbReference type="EMBL" id="KAJ8372149.1"/>
    </source>
</evidence>
<feature type="region of interest" description="Disordered" evidence="1">
    <location>
        <begin position="1"/>
        <end position="52"/>
    </location>
</feature>
<protein>
    <submittedName>
        <fullName evidence="2">Uncharacterized protein</fullName>
    </submittedName>
</protein>
<accession>A0AAD7R907</accession>
<dbReference type="EMBL" id="JAINUG010000413">
    <property type="protein sequence ID" value="KAJ8372149.1"/>
    <property type="molecule type" value="Genomic_DNA"/>
</dbReference>
<feature type="compositionally biased region" description="Basic residues" evidence="1">
    <location>
        <begin position="1"/>
        <end position="11"/>
    </location>
</feature>
<evidence type="ECO:0000256" key="1">
    <source>
        <dbReference type="SAM" id="MobiDB-lite"/>
    </source>
</evidence>
<reference evidence="2" key="1">
    <citation type="journal article" date="2023" name="Science">
        <title>Genome structures resolve the early diversification of teleost fishes.</title>
        <authorList>
            <person name="Parey E."/>
            <person name="Louis A."/>
            <person name="Montfort J."/>
            <person name="Bouchez O."/>
            <person name="Roques C."/>
            <person name="Iampietro C."/>
            <person name="Lluch J."/>
            <person name="Castinel A."/>
            <person name="Donnadieu C."/>
            <person name="Desvignes T."/>
            <person name="Floi Bucao C."/>
            <person name="Jouanno E."/>
            <person name="Wen M."/>
            <person name="Mejri S."/>
            <person name="Dirks R."/>
            <person name="Jansen H."/>
            <person name="Henkel C."/>
            <person name="Chen W.J."/>
            <person name="Zahm M."/>
            <person name="Cabau C."/>
            <person name="Klopp C."/>
            <person name="Thompson A.W."/>
            <person name="Robinson-Rechavi M."/>
            <person name="Braasch I."/>
            <person name="Lecointre G."/>
            <person name="Bobe J."/>
            <person name="Postlethwait J.H."/>
            <person name="Berthelot C."/>
            <person name="Roest Crollius H."/>
            <person name="Guiguen Y."/>
        </authorList>
    </citation>
    <scope>NUCLEOTIDE SEQUENCE</scope>
    <source>
        <strain evidence="2">NC1722</strain>
    </source>
</reference>
<evidence type="ECO:0000313" key="3">
    <source>
        <dbReference type="Proteomes" id="UP001221898"/>
    </source>
</evidence>
<dbReference type="AlphaFoldDB" id="A0AAD7R907"/>
<sequence>MRAGTKPRARRQPNPAPVPSLCALSQLPRPRDGRAPHPPQRPAPVSLQTQGPLGQAARRALCFPALLLRAHQERRFAAVCRFPKMESRSAGVREQLFPGRAPNARPRGRGTIAEKPAFQQDHPTRGPAVWLSPGMTFNGPRHLFIPRGAPLTKSPYRLRNGVTRATAASRGSSNGSIRLTLTAISFTYKIDTMDFMFPKTYVHQ</sequence>
<name>A0AAD7R907_9TELE</name>
<organism evidence="2 3">
    <name type="scientific">Aldrovandia affinis</name>
    <dbReference type="NCBI Taxonomy" id="143900"/>
    <lineage>
        <taxon>Eukaryota</taxon>
        <taxon>Metazoa</taxon>
        <taxon>Chordata</taxon>
        <taxon>Craniata</taxon>
        <taxon>Vertebrata</taxon>
        <taxon>Euteleostomi</taxon>
        <taxon>Actinopterygii</taxon>
        <taxon>Neopterygii</taxon>
        <taxon>Teleostei</taxon>
        <taxon>Notacanthiformes</taxon>
        <taxon>Halosauridae</taxon>
        <taxon>Aldrovandia</taxon>
    </lineage>
</organism>
<comment type="caution">
    <text evidence="2">The sequence shown here is derived from an EMBL/GenBank/DDBJ whole genome shotgun (WGS) entry which is preliminary data.</text>
</comment>
<proteinExistence type="predicted"/>
<gene>
    <name evidence="2" type="ORF">AAFF_G00294090</name>
</gene>
<keyword evidence="3" id="KW-1185">Reference proteome</keyword>